<organism evidence="2">
    <name type="scientific">Guillardia theta (strain CCMP2712)</name>
    <name type="common">Cryptophyte</name>
    <dbReference type="NCBI Taxonomy" id="905079"/>
    <lineage>
        <taxon>Eukaryota</taxon>
        <taxon>Cryptophyceae</taxon>
        <taxon>Pyrenomonadales</taxon>
        <taxon>Geminigeraceae</taxon>
        <taxon>Guillardia</taxon>
    </lineage>
</organism>
<dbReference type="Proteomes" id="UP000011087">
    <property type="component" value="Unassembled WGS sequence"/>
</dbReference>
<evidence type="ECO:0000313" key="2">
    <source>
        <dbReference type="EMBL" id="EKX46724.1"/>
    </source>
</evidence>
<reference evidence="3" key="3">
    <citation type="submission" date="2015-06" db="UniProtKB">
        <authorList>
            <consortium name="EnsemblProtists"/>
        </authorList>
    </citation>
    <scope>IDENTIFICATION</scope>
</reference>
<dbReference type="OrthoDB" id="9423210at2759"/>
<sequence>CLDCLAGKISLAGSSTCMTCPLGKIVKHDGRRRCYYCPSGKYAPLDTPLPNQCTSCPAGKTKKFVAAVSGCEDCDLGWWADEGSPLGCLRCEPGTFSDGTIACTSCDRGHYTAGFAMTTCYECAVGSYASSVSSSTCRRCEPGVLLSCTFCFYLHANNLGSYSNQTATALCPPCAAGKFSAEYASTTCNDCPGGVATSERHIPNIIASDPQPSAECLPCQQGKFHPITGLTACLSCP</sequence>
<dbReference type="GeneID" id="17303392"/>
<protein>
    <recommendedName>
        <fullName evidence="1">Tyrosine-protein kinase ephrin type A/B receptor-like domain-containing protein</fullName>
    </recommendedName>
</protein>
<evidence type="ECO:0000259" key="1">
    <source>
        <dbReference type="Pfam" id="PF07699"/>
    </source>
</evidence>
<dbReference type="PANTHER" id="PTHR46967:SF1">
    <property type="entry name" value="KERATIN-ASSOCIATED PROTEIN 16-1-LIKE"/>
    <property type="match status" value="1"/>
</dbReference>
<dbReference type="PaxDb" id="55529-EKX46724"/>
<name>L1JF16_GUITC</name>
<evidence type="ECO:0000313" key="3">
    <source>
        <dbReference type="EnsemblProtists" id="EKX46724"/>
    </source>
</evidence>
<reference evidence="2 4" key="1">
    <citation type="journal article" date="2012" name="Nature">
        <title>Algal genomes reveal evolutionary mosaicism and the fate of nucleomorphs.</title>
        <authorList>
            <consortium name="DOE Joint Genome Institute"/>
            <person name="Curtis B.A."/>
            <person name="Tanifuji G."/>
            <person name="Burki F."/>
            <person name="Gruber A."/>
            <person name="Irimia M."/>
            <person name="Maruyama S."/>
            <person name="Arias M.C."/>
            <person name="Ball S.G."/>
            <person name="Gile G.H."/>
            <person name="Hirakawa Y."/>
            <person name="Hopkins J.F."/>
            <person name="Kuo A."/>
            <person name="Rensing S.A."/>
            <person name="Schmutz J."/>
            <person name="Symeonidi A."/>
            <person name="Elias M."/>
            <person name="Eveleigh R.J."/>
            <person name="Herman E.K."/>
            <person name="Klute M.J."/>
            <person name="Nakayama T."/>
            <person name="Obornik M."/>
            <person name="Reyes-Prieto A."/>
            <person name="Armbrust E.V."/>
            <person name="Aves S.J."/>
            <person name="Beiko R.G."/>
            <person name="Coutinho P."/>
            <person name="Dacks J.B."/>
            <person name="Durnford D.G."/>
            <person name="Fast N.M."/>
            <person name="Green B.R."/>
            <person name="Grisdale C.J."/>
            <person name="Hempel F."/>
            <person name="Henrissat B."/>
            <person name="Hoppner M.P."/>
            <person name="Ishida K."/>
            <person name="Kim E."/>
            <person name="Koreny L."/>
            <person name="Kroth P.G."/>
            <person name="Liu Y."/>
            <person name="Malik S.B."/>
            <person name="Maier U.G."/>
            <person name="McRose D."/>
            <person name="Mock T."/>
            <person name="Neilson J.A."/>
            <person name="Onodera N.T."/>
            <person name="Poole A.M."/>
            <person name="Pritham E.J."/>
            <person name="Richards T.A."/>
            <person name="Rocap G."/>
            <person name="Roy S.W."/>
            <person name="Sarai C."/>
            <person name="Schaack S."/>
            <person name="Shirato S."/>
            <person name="Slamovits C.H."/>
            <person name="Spencer D.F."/>
            <person name="Suzuki S."/>
            <person name="Worden A.Z."/>
            <person name="Zauner S."/>
            <person name="Barry K."/>
            <person name="Bell C."/>
            <person name="Bharti A.K."/>
            <person name="Crow J.A."/>
            <person name="Grimwood J."/>
            <person name="Kramer R."/>
            <person name="Lindquist E."/>
            <person name="Lucas S."/>
            <person name="Salamov A."/>
            <person name="McFadden G.I."/>
            <person name="Lane C.E."/>
            <person name="Keeling P.J."/>
            <person name="Gray M.W."/>
            <person name="Grigoriev I.V."/>
            <person name="Archibald J.M."/>
        </authorList>
    </citation>
    <scope>NUCLEOTIDE SEQUENCE</scope>
    <source>
        <strain evidence="2 4">CCMP2712</strain>
    </source>
</reference>
<dbReference type="PANTHER" id="PTHR46967">
    <property type="entry name" value="INSULIN-LIKE GROWTH FACTOR BINDING PROTEIN,N-TERMINAL"/>
    <property type="match status" value="1"/>
</dbReference>
<dbReference type="EMBL" id="JH992993">
    <property type="protein sequence ID" value="EKX46724.1"/>
    <property type="molecule type" value="Genomic_DNA"/>
</dbReference>
<accession>L1JF16</accession>
<dbReference type="SUPFAM" id="SSF57184">
    <property type="entry name" value="Growth factor receptor domain"/>
    <property type="match status" value="1"/>
</dbReference>
<dbReference type="RefSeq" id="XP_005833704.1">
    <property type="nucleotide sequence ID" value="XM_005833647.1"/>
</dbReference>
<gene>
    <name evidence="2" type="ORF">GUITHDRAFT_45932</name>
</gene>
<proteinExistence type="predicted"/>
<dbReference type="Gene3D" id="2.10.50.10">
    <property type="entry name" value="Tumor Necrosis Factor Receptor, subunit A, domain 2"/>
    <property type="match status" value="1"/>
</dbReference>
<evidence type="ECO:0000313" key="4">
    <source>
        <dbReference type="Proteomes" id="UP000011087"/>
    </source>
</evidence>
<feature type="non-terminal residue" evidence="2">
    <location>
        <position position="237"/>
    </location>
</feature>
<reference evidence="4" key="2">
    <citation type="submission" date="2012-11" db="EMBL/GenBank/DDBJ databases">
        <authorList>
            <person name="Kuo A."/>
            <person name="Curtis B.A."/>
            <person name="Tanifuji G."/>
            <person name="Burki F."/>
            <person name="Gruber A."/>
            <person name="Irimia M."/>
            <person name="Maruyama S."/>
            <person name="Arias M.C."/>
            <person name="Ball S.G."/>
            <person name="Gile G.H."/>
            <person name="Hirakawa Y."/>
            <person name="Hopkins J.F."/>
            <person name="Rensing S.A."/>
            <person name="Schmutz J."/>
            <person name="Symeonidi A."/>
            <person name="Elias M."/>
            <person name="Eveleigh R.J."/>
            <person name="Herman E.K."/>
            <person name="Klute M.J."/>
            <person name="Nakayama T."/>
            <person name="Obornik M."/>
            <person name="Reyes-Prieto A."/>
            <person name="Armbrust E.V."/>
            <person name="Aves S.J."/>
            <person name="Beiko R.G."/>
            <person name="Coutinho P."/>
            <person name="Dacks J.B."/>
            <person name="Durnford D.G."/>
            <person name="Fast N.M."/>
            <person name="Green B.R."/>
            <person name="Grisdale C."/>
            <person name="Hempe F."/>
            <person name="Henrissat B."/>
            <person name="Hoppner M.P."/>
            <person name="Ishida K.-I."/>
            <person name="Kim E."/>
            <person name="Koreny L."/>
            <person name="Kroth P.G."/>
            <person name="Liu Y."/>
            <person name="Malik S.-B."/>
            <person name="Maier U.G."/>
            <person name="McRose D."/>
            <person name="Mock T."/>
            <person name="Neilson J.A."/>
            <person name="Onodera N.T."/>
            <person name="Poole A.M."/>
            <person name="Pritham E.J."/>
            <person name="Richards T.A."/>
            <person name="Rocap G."/>
            <person name="Roy S.W."/>
            <person name="Sarai C."/>
            <person name="Schaack S."/>
            <person name="Shirato S."/>
            <person name="Slamovits C.H."/>
            <person name="Spencer D.F."/>
            <person name="Suzuki S."/>
            <person name="Worden A.Z."/>
            <person name="Zauner S."/>
            <person name="Barry K."/>
            <person name="Bell C."/>
            <person name="Bharti A.K."/>
            <person name="Crow J.A."/>
            <person name="Grimwood J."/>
            <person name="Kramer R."/>
            <person name="Lindquist E."/>
            <person name="Lucas S."/>
            <person name="Salamov A."/>
            <person name="McFadden G.I."/>
            <person name="Lane C.E."/>
            <person name="Keeling P.J."/>
            <person name="Gray M.W."/>
            <person name="Grigoriev I.V."/>
            <person name="Archibald J.M."/>
        </authorList>
    </citation>
    <scope>NUCLEOTIDE SEQUENCE</scope>
    <source>
        <strain evidence="4">CCMP2712</strain>
    </source>
</reference>
<feature type="non-terminal residue" evidence="2">
    <location>
        <position position="1"/>
    </location>
</feature>
<feature type="domain" description="Tyrosine-protein kinase ephrin type A/B receptor-like" evidence="1">
    <location>
        <begin position="160"/>
        <end position="200"/>
    </location>
</feature>
<dbReference type="KEGG" id="gtt:GUITHDRAFT_45932"/>
<dbReference type="STRING" id="905079.L1JF16"/>
<dbReference type="InterPro" id="IPR011641">
    <property type="entry name" value="Tyr-kin_ephrin_A/B_rcpt-like"/>
</dbReference>
<dbReference type="SMART" id="SM01411">
    <property type="entry name" value="Ephrin_rec_like"/>
    <property type="match status" value="4"/>
</dbReference>
<keyword evidence="4" id="KW-1185">Reference proteome</keyword>
<dbReference type="Pfam" id="PF07699">
    <property type="entry name" value="Ephrin_rec_like"/>
    <property type="match status" value="1"/>
</dbReference>
<dbReference type="InterPro" id="IPR009030">
    <property type="entry name" value="Growth_fac_rcpt_cys_sf"/>
</dbReference>
<dbReference type="EnsemblProtists" id="EKX46724">
    <property type="protein sequence ID" value="EKX46724"/>
    <property type="gene ID" value="GUITHDRAFT_45932"/>
</dbReference>
<dbReference type="AlphaFoldDB" id="L1JF16"/>
<dbReference type="HOGENOM" id="CLU_070734_1_0_1"/>